<proteinExistence type="predicted"/>
<feature type="non-terminal residue" evidence="1">
    <location>
        <position position="116"/>
    </location>
</feature>
<dbReference type="AlphaFoldDB" id="A0A382DNU5"/>
<dbReference type="SUPFAM" id="SSF51197">
    <property type="entry name" value="Clavaminate synthase-like"/>
    <property type="match status" value="1"/>
</dbReference>
<gene>
    <name evidence="1" type="ORF">METZ01_LOCUS192265</name>
</gene>
<evidence type="ECO:0008006" key="2">
    <source>
        <dbReference type="Google" id="ProtNLM"/>
    </source>
</evidence>
<evidence type="ECO:0000313" key="1">
    <source>
        <dbReference type="EMBL" id="SVB39411.1"/>
    </source>
</evidence>
<reference evidence="1" key="1">
    <citation type="submission" date="2018-05" db="EMBL/GenBank/DDBJ databases">
        <authorList>
            <person name="Lanie J.A."/>
            <person name="Ng W.-L."/>
            <person name="Kazmierczak K.M."/>
            <person name="Andrzejewski T.M."/>
            <person name="Davidsen T.M."/>
            <person name="Wayne K.J."/>
            <person name="Tettelin H."/>
            <person name="Glass J.I."/>
            <person name="Rusch D."/>
            <person name="Podicherti R."/>
            <person name="Tsui H.-C.T."/>
            <person name="Winkler M.E."/>
        </authorList>
    </citation>
    <scope>NUCLEOTIDE SEQUENCE</scope>
</reference>
<dbReference type="Gene3D" id="2.60.120.620">
    <property type="entry name" value="q2cbj1_9rhob like domain"/>
    <property type="match status" value="1"/>
</dbReference>
<name>A0A382DNU5_9ZZZZ</name>
<sequence>MTTATANEQRTRLLRDGYCHFPQILDADLLERTREVSDRMLDALPPKHLDEQKSTGSMISVYQDPHFADLVATLCAREALATLGFDNPKFASGFVISKPGGSPPLFWHQDWWGWDE</sequence>
<accession>A0A382DNU5</accession>
<protein>
    <recommendedName>
        <fullName evidence="2">Phytanoyl-CoA dioxygenase</fullName>
    </recommendedName>
</protein>
<organism evidence="1">
    <name type="scientific">marine metagenome</name>
    <dbReference type="NCBI Taxonomy" id="408172"/>
    <lineage>
        <taxon>unclassified sequences</taxon>
        <taxon>metagenomes</taxon>
        <taxon>ecological metagenomes</taxon>
    </lineage>
</organism>
<dbReference type="EMBL" id="UINC01040062">
    <property type="protein sequence ID" value="SVB39411.1"/>
    <property type="molecule type" value="Genomic_DNA"/>
</dbReference>